<gene>
    <name evidence="9 11" type="primary">recF</name>
    <name evidence="11" type="ORF">L2W38_06840</name>
</gene>
<dbReference type="Gene3D" id="1.20.1050.90">
    <property type="entry name" value="RecF/RecN/SMC, N-terminal domain"/>
    <property type="match status" value="1"/>
</dbReference>
<evidence type="ECO:0000313" key="12">
    <source>
        <dbReference type="Proteomes" id="UP001200430"/>
    </source>
</evidence>
<proteinExistence type="inferred from homology"/>
<organism evidence="11 12">
    <name type="scientific">Dethiosulfovibrio marinus</name>
    <dbReference type="NCBI Taxonomy" id="133532"/>
    <lineage>
        <taxon>Bacteria</taxon>
        <taxon>Thermotogati</taxon>
        <taxon>Synergistota</taxon>
        <taxon>Synergistia</taxon>
        <taxon>Synergistales</taxon>
        <taxon>Dethiosulfovibrionaceae</taxon>
        <taxon>Dethiosulfovibrio</taxon>
    </lineage>
</organism>
<dbReference type="RefSeq" id="WP_236099252.1">
    <property type="nucleotide sequence ID" value="NZ_JAKGUD010000005.1"/>
</dbReference>
<dbReference type="PANTHER" id="PTHR32182">
    <property type="entry name" value="DNA REPLICATION AND REPAIR PROTEIN RECF"/>
    <property type="match status" value="1"/>
</dbReference>
<keyword evidence="5 9" id="KW-0235">DNA replication</keyword>
<accession>A0ABS9EMW2</accession>
<evidence type="ECO:0000256" key="3">
    <source>
        <dbReference type="ARBA" id="ARBA00020170"/>
    </source>
</evidence>
<reference evidence="11 12" key="1">
    <citation type="submission" date="2022-01" db="EMBL/GenBank/DDBJ databases">
        <title>Dethiosulfovibrio faecalis sp. nov., a novel proteolytic, non-sulfur-reducing bacterium isolated from a marine aquaculture solid waste bioreactor.</title>
        <authorList>
            <person name="Grabowski S."/>
            <person name="Apolinario E."/>
            <person name="Schneider N."/>
            <person name="Marshall C.W."/>
            <person name="Sowers K.R."/>
        </authorList>
    </citation>
    <scope>NUCLEOTIDE SEQUENCE [LARGE SCALE GENOMIC DNA]</scope>
    <source>
        <strain evidence="11 12">DSM 12537</strain>
    </source>
</reference>
<comment type="subcellular location">
    <subcellularLocation>
        <location evidence="1 9">Cytoplasm</location>
    </subcellularLocation>
</comment>
<evidence type="ECO:0000256" key="6">
    <source>
        <dbReference type="ARBA" id="ARBA00022741"/>
    </source>
</evidence>
<comment type="function">
    <text evidence="9">The RecF protein is involved in DNA metabolism; it is required for DNA replication and normal SOS inducibility. RecF binds preferentially to single-stranded, linear DNA. It also seems to bind ATP.</text>
</comment>
<evidence type="ECO:0000256" key="8">
    <source>
        <dbReference type="ARBA" id="ARBA00023125"/>
    </source>
</evidence>
<evidence type="ECO:0000256" key="1">
    <source>
        <dbReference type="ARBA" id="ARBA00004496"/>
    </source>
</evidence>
<keyword evidence="8 9" id="KW-0238">DNA-binding</keyword>
<evidence type="ECO:0000313" key="11">
    <source>
        <dbReference type="EMBL" id="MCF4142527.1"/>
    </source>
</evidence>
<keyword evidence="12" id="KW-1185">Reference proteome</keyword>
<evidence type="ECO:0000256" key="7">
    <source>
        <dbReference type="ARBA" id="ARBA00022840"/>
    </source>
</evidence>
<dbReference type="Gene3D" id="3.40.50.300">
    <property type="entry name" value="P-loop containing nucleotide triphosphate hydrolases"/>
    <property type="match status" value="1"/>
</dbReference>
<comment type="similarity">
    <text evidence="2 9">Belongs to the RecF family.</text>
</comment>
<keyword evidence="9" id="KW-0227">DNA damage</keyword>
<evidence type="ECO:0000256" key="9">
    <source>
        <dbReference type="HAMAP-Rule" id="MF_00365"/>
    </source>
</evidence>
<evidence type="ECO:0000256" key="2">
    <source>
        <dbReference type="ARBA" id="ARBA00008016"/>
    </source>
</evidence>
<keyword evidence="9" id="KW-0742">SOS response</keyword>
<dbReference type="Proteomes" id="UP001200430">
    <property type="component" value="Unassembled WGS sequence"/>
</dbReference>
<dbReference type="NCBIfam" id="TIGR00611">
    <property type="entry name" value="recf"/>
    <property type="match status" value="1"/>
</dbReference>
<dbReference type="InterPro" id="IPR042174">
    <property type="entry name" value="RecF_2"/>
</dbReference>
<dbReference type="SUPFAM" id="SSF52540">
    <property type="entry name" value="P-loop containing nucleoside triphosphate hydrolases"/>
    <property type="match status" value="1"/>
</dbReference>
<evidence type="ECO:0000259" key="10">
    <source>
        <dbReference type="Pfam" id="PF02463"/>
    </source>
</evidence>
<dbReference type="Pfam" id="PF02463">
    <property type="entry name" value="SMC_N"/>
    <property type="match status" value="1"/>
</dbReference>
<evidence type="ECO:0000256" key="5">
    <source>
        <dbReference type="ARBA" id="ARBA00022705"/>
    </source>
</evidence>
<dbReference type="PANTHER" id="PTHR32182:SF0">
    <property type="entry name" value="DNA REPLICATION AND REPAIR PROTEIN RECF"/>
    <property type="match status" value="1"/>
</dbReference>
<keyword evidence="9" id="KW-0234">DNA repair</keyword>
<evidence type="ECO:0000256" key="4">
    <source>
        <dbReference type="ARBA" id="ARBA00022490"/>
    </source>
</evidence>
<name>A0ABS9EMW2_9BACT</name>
<dbReference type="PROSITE" id="PS00617">
    <property type="entry name" value="RECF_1"/>
    <property type="match status" value="1"/>
</dbReference>
<protein>
    <recommendedName>
        <fullName evidence="3 9">DNA replication and repair protein RecF</fullName>
    </recommendedName>
</protein>
<comment type="caution">
    <text evidence="11">The sequence shown here is derived from an EMBL/GenBank/DDBJ whole genome shotgun (WGS) entry which is preliminary data.</text>
</comment>
<dbReference type="InterPro" id="IPR001238">
    <property type="entry name" value="DNA-binding_RecF"/>
</dbReference>
<dbReference type="InterPro" id="IPR027417">
    <property type="entry name" value="P-loop_NTPase"/>
</dbReference>
<keyword evidence="4 9" id="KW-0963">Cytoplasm</keyword>
<feature type="binding site" evidence="9">
    <location>
        <begin position="30"/>
        <end position="37"/>
    </location>
    <ligand>
        <name>ATP</name>
        <dbReference type="ChEBI" id="CHEBI:30616"/>
    </ligand>
</feature>
<keyword evidence="7 9" id="KW-0067">ATP-binding</keyword>
<dbReference type="InterPro" id="IPR003395">
    <property type="entry name" value="RecF/RecN/SMC_N"/>
</dbReference>
<keyword evidence="6 9" id="KW-0547">Nucleotide-binding</keyword>
<sequence>MFFSESGTRNFRNLETGRIKWDRKLNLLIGPNGAGKTNILESLHILTGWGPFKSLRKSPLLNWDSDESRGFLEGTFEGEEDVLVQSSVTSRCAMKCDGKRSNCASIRFRVPALAFLPGDLALIEGGPSVRRRFLDVLCALLYPIYALKLTEYRRAVRHKRALLSEGRSTELIDSVMAPMAEWIWTCREKASLAVTMGLESFSDLLPGPIELALSRGGIGLAGNNPIGYIEGVRSRRRAEIGSGRPLVGPHRDDLTIDASGMEASSRFSRGQRRRTSLAMVMAAGWAVERKLRRSPILLLDEVASELDQSGREITVETLVSSGWQIFAATAEDDLIRWPGSLWTVREGRITRREE</sequence>
<feature type="domain" description="RecF/RecN/SMC N-terminal" evidence="10">
    <location>
        <begin position="9"/>
        <end position="335"/>
    </location>
</feature>
<dbReference type="EMBL" id="JAKGUD010000005">
    <property type="protein sequence ID" value="MCF4142527.1"/>
    <property type="molecule type" value="Genomic_DNA"/>
</dbReference>
<dbReference type="InterPro" id="IPR018078">
    <property type="entry name" value="DNA-binding_RecF_CS"/>
</dbReference>
<dbReference type="HAMAP" id="MF_00365">
    <property type="entry name" value="RecF"/>
    <property type="match status" value="1"/>
</dbReference>